<protein>
    <submittedName>
        <fullName evidence="1">Uncharacterized protein</fullName>
    </submittedName>
</protein>
<evidence type="ECO:0000313" key="2">
    <source>
        <dbReference type="Proteomes" id="UP001057402"/>
    </source>
</evidence>
<gene>
    <name evidence="1" type="ORF">MLD38_014607</name>
</gene>
<evidence type="ECO:0000313" key="1">
    <source>
        <dbReference type="EMBL" id="KAI4376900.1"/>
    </source>
</evidence>
<dbReference type="EMBL" id="CM042883">
    <property type="protein sequence ID" value="KAI4376900.1"/>
    <property type="molecule type" value="Genomic_DNA"/>
</dbReference>
<comment type="caution">
    <text evidence="1">The sequence shown here is derived from an EMBL/GenBank/DDBJ whole genome shotgun (WGS) entry which is preliminary data.</text>
</comment>
<proteinExistence type="predicted"/>
<accession>A0ACB9RDB6</accession>
<organism evidence="1 2">
    <name type="scientific">Melastoma candidum</name>
    <dbReference type="NCBI Taxonomy" id="119954"/>
    <lineage>
        <taxon>Eukaryota</taxon>
        <taxon>Viridiplantae</taxon>
        <taxon>Streptophyta</taxon>
        <taxon>Embryophyta</taxon>
        <taxon>Tracheophyta</taxon>
        <taxon>Spermatophyta</taxon>
        <taxon>Magnoliopsida</taxon>
        <taxon>eudicotyledons</taxon>
        <taxon>Gunneridae</taxon>
        <taxon>Pentapetalae</taxon>
        <taxon>rosids</taxon>
        <taxon>malvids</taxon>
        <taxon>Myrtales</taxon>
        <taxon>Melastomataceae</taxon>
        <taxon>Melastomatoideae</taxon>
        <taxon>Melastomateae</taxon>
        <taxon>Melastoma</taxon>
    </lineage>
</organism>
<sequence length="150" mass="16780">MATTAIFRFPLALLTLGLDNKGSEAYPKDSVVSQVTIACIQREVRASYPINFLEDEIGGQVWRCRLKTSWTPHNAYPDFNASTDMIQQIDGYVSVEHIAFVHFASTLSAASSYDASKLSALVFDRQYLKISLRMEGPLLFESEGEDYNSI</sequence>
<keyword evidence="2" id="KW-1185">Reference proteome</keyword>
<name>A0ACB9RDB6_9MYRT</name>
<reference evidence="2" key="1">
    <citation type="journal article" date="2023" name="Front. Plant Sci.">
        <title>Chromosomal-level genome assembly of Melastoma candidum provides insights into trichome evolution.</title>
        <authorList>
            <person name="Zhong Y."/>
            <person name="Wu W."/>
            <person name="Sun C."/>
            <person name="Zou P."/>
            <person name="Liu Y."/>
            <person name="Dai S."/>
            <person name="Zhou R."/>
        </authorList>
    </citation>
    <scope>NUCLEOTIDE SEQUENCE [LARGE SCALE GENOMIC DNA]</scope>
</reference>
<dbReference type="Proteomes" id="UP001057402">
    <property type="component" value="Chromosome 4"/>
</dbReference>